<protein>
    <recommendedName>
        <fullName evidence="4">DUF3784 domain-containing protein</fullName>
    </recommendedName>
</protein>
<dbReference type="Pfam" id="PF12650">
    <property type="entry name" value="DUF3784"/>
    <property type="match status" value="1"/>
</dbReference>
<dbReference type="InterPro" id="IPR017259">
    <property type="entry name" value="UCP037672"/>
</dbReference>
<evidence type="ECO:0000256" key="1">
    <source>
        <dbReference type="SAM" id="Phobius"/>
    </source>
</evidence>
<evidence type="ECO:0000313" key="3">
    <source>
        <dbReference type="Proteomes" id="UP001234495"/>
    </source>
</evidence>
<feature type="transmembrane region" description="Helical" evidence="1">
    <location>
        <begin position="74"/>
        <end position="94"/>
    </location>
</feature>
<organism evidence="2 3">
    <name type="scientific">Metabacillus malikii</name>
    <dbReference type="NCBI Taxonomy" id="1504265"/>
    <lineage>
        <taxon>Bacteria</taxon>
        <taxon>Bacillati</taxon>
        <taxon>Bacillota</taxon>
        <taxon>Bacilli</taxon>
        <taxon>Bacillales</taxon>
        <taxon>Bacillaceae</taxon>
        <taxon>Metabacillus</taxon>
    </lineage>
</organism>
<dbReference type="Proteomes" id="UP001234495">
    <property type="component" value="Unassembled WGS sequence"/>
</dbReference>
<keyword evidence="3" id="KW-1185">Reference proteome</keyword>
<evidence type="ECO:0000313" key="2">
    <source>
        <dbReference type="EMBL" id="MDQ0232652.1"/>
    </source>
</evidence>
<keyword evidence="1" id="KW-0472">Membrane</keyword>
<dbReference type="EMBL" id="JAUSUD010000023">
    <property type="protein sequence ID" value="MDQ0232652.1"/>
    <property type="molecule type" value="Genomic_DNA"/>
</dbReference>
<name>A0ABT9ZK58_9BACI</name>
<sequence length="104" mass="11485">MEIALFIILIPFLVLATIFSKGKGAVLIAGYNTMSDSEKSQYDEVALCKFTGKIMYGVSFCILLLAIAELLNLHLLMIIAVILLIIIITVALIYTKTGNRFKTK</sequence>
<reference evidence="2 3" key="1">
    <citation type="submission" date="2023-07" db="EMBL/GenBank/DDBJ databases">
        <title>Genomic Encyclopedia of Type Strains, Phase IV (KMG-IV): sequencing the most valuable type-strain genomes for metagenomic binning, comparative biology and taxonomic classification.</title>
        <authorList>
            <person name="Goeker M."/>
        </authorList>
    </citation>
    <scope>NUCLEOTIDE SEQUENCE [LARGE SCALE GENOMIC DNA]</scope>
    <source>
        <strain evidence="2 3">DSM 29005</strain>
    </source>
</reference>
<feature type="transmembrane region" description="Helical" evidence="1">
    <location>
        <begin position="50"/>
        <end position="68"/>
    </location>
</feature>
<proteinExistence type="predicted"/>
<feature type="transmembrane region" description="Helical" evidence="1">
    <location>
        <begin position="6"/>
        <end position="29"/>
    </location>
</feature>
<dbReference type="RefSeq" id="WP_307344836.1">
    <property type="nucleotide sequence ID" value="NZ_JAUSUD010000023.1"/>
</dbReference>
<keyword evidence="1" id="KW-1133">Transmembrane helix</keyword>
<evidence type="ECO:0008006" key="4">
    <source>
        <dbReference type="Google" id="ProtNLM"/>
    </source>
</evidence>
<keyword evidence="1" id="KW-0812">Transmembrane</keyword>
<comment type="caution">
    <text evidence="2">The sequence shown here is derived from an EMBL/GenBank/DDBJ whole genome shotgun (WGS) entry which is preliminary data.</text>
</comment>
<accession>A0ABT9ZK58</accession>
<gene>
    <name evidence="2" type="ORF">J2S19_003974</name>
</gene>